<feature type="domain" description="HTH tetR-type" evidence="5">
    <location>
        <begin position="20"/>
        <end position="80"/>
    </location>
</feature>
<accession>A0A069E3N4</accession>
<evidence type="ECO:0000256" key="4">
    <source>
        <dbReference type="PROSITE-ProRule" id="PRU00335"/>
    </source>
</evidence>
<reference evidence="6 7" key="1">
    <citation type="journal article" date="2014" name="Antonie Van Leeuwenhoek">
        <title>Hyphomonas beringensis sp. nov. and Hyphomonas chukchiensis sp. nov., isolated from surface seawater of the Bering Sea and Chukchi Sea.</title>
        <authorList>
            <person name="Li C."/>
            <person name="Lai Q."/>
            <person name="Li G."/>
            <person name="Dong C."/>
            <person name="Wang J."/>
            <person name="Liao Y."/>
            <person name="Shao Z."/>
        </authorList>
    </citation>
    <scope>NUCLEOTIDE SEQUENCE [LARGE SCALE GENOMIC DNA]</scope>
    <source>
        <strain evidence="6 7">MHS-3</strain>
    </source>
</reference>
<dbReference type="InterPro" id="IPR036271">
    <property type="entry name" value="Tet_transcr_reg_TetR-rel_C_sf"/>
</dbReference>
<dbReference type="SUPFAM" id="SSF46689">
    <property type="entry name" value="Homeodomain-like"/>
    <property type="match status" value="1"/>
</dbReference>
<dbReference type="AlphaFoldDB" id="A0A069E3N4"/>
<evidence type="ECO:0000256" key="1">
    <source>
        <dbReference type="ARBA" id="ARBA00023015"/>
    </source>
</evidence>
<proteinExistence type="predicted"/>
<dbReference type="SUPFAM" id="SSF48498">
    <property type="entry name" value="Tetracyclin repressor-like, C-terminal domain"/>
    <property type="match status" value="1"/>
</dbReference>
<keyword evidence="7" id="KW-1185">Reference proteome</keyword>
<sequence>MTSDDNTVNMKPREGRYHHGDLRSALIEEGLAQLDVKAPDAVSLREIARNVGVSATAVYRHFPDKAALLSALCGVGGERLAEAFREAMSGADEQRAAFRAMGRAYVKFALRNPSVFRLMMTQRPPEGDRNETPCATDEPFGMLSDTLNALMPADTSHADRKIKRLQAWSMVHGLAMLMLDGQVPRDEALVDQVIVASFL</sequence>
<dbReference type="PANTHER" id="PTHR30055">
    <property type="entry name" value="HTH-TYPE TRANSCRIPTIONAL REGULATOR RUTR"/>
    <property type="match status" value="1"/>
</dbReference>
<dbReference type="GO" id="GO:0003700">
    <property type="term" value="F:DNA-binding transcription factor activity"/>
    <property type="evidence" value="ECO:0007669"/>
    <property type="project" value="TreeGrafter"/>
</dbReference>
<dbReference type="InterPro" id="IPR050109">
    <property type="entry name" value="HTH-type_TetR-like_transc_reg"/>
</dbReference>
<feature type="DNA-binding region" description="H-T-H motif" evidence="4">
    <location>
        <begin position="43"/>
        <end position="62"/>
    </location>
</feature>
<keyword evidence="3" id="KW-0804">Transcription</keyword>
<dbReference type="InterPro" id="IPR009057">
    <property type="entry name" value="Homeodomain-like_sf"/>
</dbReference>
<dbReference type="GO" id="GO:0000976">
    <property type="term" value="F:transcription cis-regulatory region binding"/>
    <property type="evidence" value="ECO:0007669"/>
    <property type="project" value="TreeGrafter"/>
</dbReference>
<evidence type="ECO:0000313" key="6">
    <source>
        <dbReference type="EMBL" id="KCZ84598.1"/>
    </source>
</evidence>
<dbReference type="PATRIC" id="fig|1280949.3.peg.598"/>
<evidence type="ECO:0000256" key="3">
    <source>
        <dbReference type="ARBA" id="ARBA00023163"/>
    </source>
</evidence>
<dbReference type="eggNOG" id="COG1309">
    <property type="taxonomic scope" value="Bacteria"/>
</dbReference>
<dbReference type="Pfam" id="PF13305">
    <property type="entry name" value="TetR_C_33"/>
    <property type="match status" value="1"/>
</dbReference>
<dbReference type="OrthoDB" id="7056813at2"/>
<name>A0A069E3N4_9PROT</name>
<gene>
    <name evidence="6" type="ORF">HAD_02925</name>
</gene>
<dbReference type="PANTHER" id="PTHR30055:SF234">
    <property type="entry name" value="HTH-TYPE TRANSCRIPTIONAL REGULATOR BETI"/>
    <property type="match status" value="1"/>
</dbReference>
<dbReference type="EMBL" id="ARYH01000001">
    <property type="protein sequence ID" value="KCZ84598.1"/>
    <property type="molecule type" value="Genomic_DNA"/>
</dbReference>
<dbReference type="Gene3D" id="1.10.357.10">
    <property type="entry name" value="Tetracycline Repressor, domain 2"/>
    <property type="match status" value="1"/>
</dbReference>
<keyword evidence="1" id="KW-0805">Transcription regulation</keyword>
<evidence type="ECO:0000313" key="7">
    <source>
        <dbReference type="Proteomes" id="UP000027446"/>
    </source>
</evidence>
<protein>
    <submittedName>
        <fullName evidence="6">TetR family transcriptional regulator</fullName>
    </submittedName>
</protein>
<dbReference type="STRING" id="1280949.HAD_02925"/>
<dbReference type="InterPro" id="IPR001647">
    <property type="entry name" value="HTH_TetR"/>
</dbReference>
<dbReference type="Proteomes" id="UP000027446">
    <property type="component" value="Unassembled WGS sequence"/>
</dbReference>
<organism evidence="6 7">
    <name type="scientific">Hyphomonas adhaerens MHS-3</name>
    <dbReference type="NCBI Taxonomy" id="1280949"/>
    <lineage>
        <taxon>Bacteria</taxon>
        <taxon>Pseudomonadati</taxon>
        <taxon>Pseudomonadota</taxon>
        <taxon>Alphaproteobacteria</taxon>
        <taxon>Hyphomonadales</taxon>
        <taxon>Hyphomonadaceae</taxon>
        <taxon>Hyphomonas</taxon>
    </lineage>
</organism>
<evidence type="ECO:0000259" key="5">
    <source>
        <dbReference type="PROSITE" id="PS50977"/>
    </source>
</evidence>
<dbReference type="InterPro" id="IPR025996">
    <property type="entry name" value="MT1864/Rv1816-like_C"/>
</dbReference>
<comment type="caution">
    <text evidence="6">The sequence shown here is derived from an EMBL/GenBank/DDBJ whole genome shotgun (WGS) entry which is preliminary data.</text>
</comment>
<keyword evidence="2 4" id="KW-0238">DNA-binding</keyword>
<evidence type="ECO:0000256" key="2">
    <source>
        <dbReference type="ARBA" id="ARBA00023125"/>
    </source>
</evidence>
<dbReference type="PROSITE" id="PS50977">
    <property type="entry name" value="HTH_TETR_2"/>
    <property type="match status" value="1"/>
</dbReference>
<dbReference type="Pfam" id="PF00440">
    <property type="entry name" value="TetR_N"/>
    <property type="match status" value="1"/>
</dbReference>